<comment type="caution">
    <text evidence="1">The sequence shown here is derived from an EMBL/GenBank/DDBJ whole genome shotgun (WGS) entry which is preliminary data.</text>
</comment>
<keyword evidence="2" id="KW-1185">Reference proteome</keyword>
<proteinExistence type="predicted"/>
<organism evidence="1 2">
    <name type="scientific">Variovorax humicola</name>
    <dbReference type="NCBI Taxonomy" id="1769758"/>
    <lineage>
        <taxon>Bacteria</taxon>
        <taxon>Pseudomonadati</taxon>
        <taxon>Pseudomonadota</taxon>
        <taxon>Betaproteobacteria</taxon>
        <taxon>Burkholderiales</taxon>
        <taxon>Comamonadaceae</taxon>
        <taxon>Variovorax</taxon>
    </lineage>
</organism>
<sequence>MTQAILKRIHKGQLPMHFMRTDVVRLKQLRDAGYLKLSFEPVANHNRTAATVTQLTPLGQAAIRYFGFELGTQHPLTQQ</sequence>
<evidence type="ECO:0000313" key="1">
    <source>
        <dbReference type="EMBL" id="MEJ8827058.1"/>
    </source>
</evidence>
<reference evidence="1 2" key="1">
    <citation type="submission" date="2024-03" db="EMBL/GenBank/DDBJ databases">
        <title>Novel species of the genus Variovorax.</title>
        <authorList>
            <person name="Liu Q."/>
            <person name="Xin Y.-H."/>
        </authorList>
    </citation>
    <scope>NUCLEOTIDE SEQUENCE [LARGE SCALE GENOMIC DNA]</scope>
    <source>
        <strain evidence="1 2">KACC 18501</strain>
    </source>
</reference>
<dbReference type="EMBL" id="JBBKZV010000049">
    <property type="protein sequence ID" value="MEJ8827058.1"/>
    <property type="molecule type" value="Genomic_DNA"/>
</dbReference>
<protein>
    <submittedName>
        <fullName evidence="1">Uncharacterized protein</fullName>
    </submittedName>
</protein>
<dbReference type="RefSeq" id="WP_340368089.1">
    <property type="nucleotide sequence ID" value="NZ_JBBKZV010000049.1"/>
</dbReference>
<dbReference type="Proteomes" id="UP001363010">
    <property type="component" value="Unassembled WGS sequence"/>
</dbReference>
<gene>
    <name evidence="1" type="ORF">WKW80_34545</name>
</gene>
<evidence type="ECO:0000313" key="2">
    <source>
        <dbReference type="Proteomes" id="UP001363010"/>
    </source>
</evidence>
<accession>A0ABU8WC18</accession>
<name>A0ABU8WC18_9BURK</name>